<dbReference type="SMART" id="SM00861">
    <property type="entry name" value="Transket_pyr"/>
    <property type="match status" value="1"/>
</dbReference>
<evidence type="ECO:0000256" key="3">
    <source>
        <dbReference type="ARBA" id="ARBA00011301"/>
    </source>
</evidence>
<dbReference type="GO" id="GO:0004591">
    <property type="term" value="F:oxoglutarate dehydrogenase (succinyl-transferring) activity"/>
    <property type="evidence" value="ECO:0007669"/>
    <property type="project" value="UniProtKB-EC"/>
</dbReference>
<dbReference type="PANTHER" id="PTHR23152">
    <property type="entry name" value="2-OXOGLUTARATE DEHYDROGENASE"/>
    <property type="match status" value="1"/>
</dbReference>
<dbReference type="EMBL" id="CP115174">
    <property type="protein sequence ID" value="WBO21984.1"/>
    <property type="molecule type" value="Genomic_DNA"/>
</dbReference>
<dbReference type="PIRSF" id="PIRSF000157">
    <property type="entry name" value="Oxoglu_dh_E1"/>
    <property type="match status" value="1"/>
</dbReference>
<evidence type="ECO:0000256" key="8">
    <source>
        <dbReference type="ARBA" id="ARBA00030680"/>
    </source>
</evidence>
<name>A0ABY7NKD4_9SPHN</name>
<accession>A0ABY7NKD4</accession>
<organism evidence="10 11">
    <name type="scientific">Sphingomonas abietis</name>
    <dbReference type="NCBI Taxonomy" id="3012344"/>
    <lineage>
        <taxon>Bacteria</taxon>
        <taxon>Pseudomonadati</taxon>
        <taxon>Pseudomonadota</taxon>
        <taxon>Alphaproteobacteria</taxon>
        <taxon>Sphingomonadales</taxon>
        <taxon>Sphingomonadaceae</taxon>
        <taxon>Sphingomonas</taxon>
    </lineage>
</organism>
<dbReference type="InterPro" id="IPR001017">
    <property type="entry name" value="DH_E1"/>
</dbReference>
<dbReference type="Pfam" id="PF00676">
    <property type="entry name" value="E1_dh"/>
    <property type="match status" value="1"/>
</dbReference>
<dbReference type="Gene3D" id="3.40.50.12470">
    <property type="match status" value="1"/>
</dbReference>
<dbReference type="NCBIfam" id="NF006914">
    <property type="entry name" value="PRK09404.1"/>
    <property type="match status" value="1"/>
</dbReference>
<evidence type="ECO:0000256" key="1">
    <source>
        <dbReference type="ARBA" id="ARBA00001964"/>
    </source>
</evidence>
<dbReference type="Pfam" id="PF16870">
    <property type="entry name" value="OxoGdeHyase_C"/>
    <property type="match status" value="1"/>
</dbReference>
<keyword evidence="7" id="KW-0786">Thiamine pyrophosphate</keyword>
<dbReference type="Proteomes" id="UP001210865">
    <property type="component" value="Chromosome"/>
</dbReference>
<protein>
    <recommendedName>
        <fullName evidence="5">2-oxoglutarate dehydrogenase E1 component</fullName>
        <ecNumber evidence="4">1.2.4.2</ecNumber>
    </recommendedName>
    <alternativeName>
        <fullName evidence="8">Alpha-ketoglutarate dehydrogenase</fullName>
    </alternativeName>
</protein>
<dbReference type="InterPro" id="IPR042179">
    <property type="entry name" value="KGD_C_sf"/>
</dbReference>
<evidence type="ECO:0000256" key="6">
    <source>
        <dbReference type="ARBA" id="ARBA00023002"/>
    </source>
</evidence>
<dbReference type="InterPro" id="IPR011603">
    <property type="entry name" value="2oxoglutarate_DH_E1"/>
</dbReference>
<dbReference type="InterPro" id="IPR029061">
    <property type="entry name" value="THDP-binding"/>
</dbReference>
<sequence length="834" mass="89659">MEATLDPLNLVARGASLEIAQAESRSEGETIEIDVAGGKQERPGAEAIALLRRIYCGNAALEADHIVNGDDRRWLYEQFEREMLAEPDETLYRETLEAVLLADEFERFIKTKWPTKKRFGSEGSEASMVILREALAQAAGAGLKEVVIGGMHRGRLATLATVLGKSLPTLIAEIKGVDVGGGSADFTGDVPYHNGLASTIDTRHGALDIRLLPHPSHLSVVAPIALGAARARLEMRQAQGQPQAVMPLLMHTDAAFAGQGVISELLQLGGLAGYTGAGAIHLVVNNQIGFTTLPGEGRSTPYPTDIGKAYGLPVFHVNGDDPMAASAIARLAFAWRQHTGRDALINLVCYRRHGHNELDEPRFTQPRIWAAVDAHPTLPKRYAETVAGIAPAAAASAEARRAVFAKQMAEAFENYGHTRSNSATDQMQAFPRAAREGGDPSGQTGVPADRLIELAQRMTTLPDGFEPDPKVATFLKNRLESVQADTGINMATAEALAFGSLLAEGTSVRLSGQDCVRGTFTQRHLAIHDRRNGASSIPLAQTASASATFDAINSPLTEYGILAFEYGMSLADPDKLIVWEAQFGDFVNGAQIAVDQYIVSAEAKWRMQSSLVIALPHGLEGQGPDHSSAKIERLLQSCAGQNIIVANPSTPANLFHLLRRQQRGAAPKPLFLIAPKSLLRDKRCQSVLADLQEGTSFQPVIPRIPGKSLKRLILCSGKIFYALDDALKRDGLSDIGLVRIEQLYPFPQDTVVALLKAHAKAELVWCQEEPRNQGAYAFVADQLHQAIPAAKFRFVGRPAMAAAAGGSIDRHDGEQEIIVSAAVHGVEKAAIAAE</sequence>
<dbReference type="Gene3D" id="3.40.50.970">
    <property type="match status" value="1"/>
</dbReference>
<evidence type="ECO:0000313" key="10">
    <source>
        <dbReference type="EMBL" id="WBO21984.1"/>
    </source>
</evidence>
<dbReference type="InterPro" id="IPR005475">
    <property type="entry name" value="Transketolase-like_Pyr-bd"/>
</dbReference>
<dbReference type="RefSeq" id="WP_270076632.1">
    <property type="nucleotide sequence ID" value="NZ_CP115174.1"/>
</dbReference>
<keyword evidence="11" id="KW-1185">Reference proteome</keyword>
<comment type="function">
    <text evidence="2">E1 component of the 2-oxoglutarate dehydrogenase (OGDH) complex which catalyzes the decarboxylation of 2-oxoglutarate, the first step in the conversion of 2-oxoglutarate to succinyl-CoA and CO(2).</text>
</comment>
<keyword evidence="6 10" id="KW-0560">Oxidoreductase</keyword>
<dbReference type="Pfam" id="PF02779">
    <property type="entry name" value="Transket_pyr"/>
    <property type="match status" value="1"/>
</dbReference>
<dbReference type="Gene3D" id="3.40.50.11610">
    <property type="entry name" value="Multifunctional 2-oxoglutarate metabolism enzyme, C-terminal domain"/>
    <property type="match status" value="1"/>
</dbReference>
<comment type="subunit">
    <text evidence="3">Homodimer. Part of the 2-oxoglutarate dehydrogenase (OGDH) complex composed of E1 (2-oxoglutarate dehydrogenase), E2 (dihydrolipoamide succinyltransferase) and E3 (dihydrolipoamide dehydrogenase); the complex contains multiple copies of the three enzymatic components (E1, E2 and E3).</text>
</comment>
<dbReference type="InterPro" id="IPR031717">
    <property type="entry name" value="ODO-1/KGD_C"/>
</dbReference>
<gene>
    <name evidence="10" type="ORF">PBT88_17765</name>
</gene>
<evidence type="ECO:0000256" key="7">
    <source>
        <dbReference type="ARBA" id="ARBA00023052"/>
    </source>
</evidence>
<evidence type="ECO:0000256" key="2">
    <source>
        <dbReference type="ARBA" id="ARBA00003906"/>
    </source>
</evidence>
<evidence type="ECO:0000256" key="5">
    <source>
        <dbReference type="ARBA" id="ARBA00013321"/>
    </source>
</evidence>
<dbReference type="SUPFAM" id="SSF52518">
    <property type="entry name" value="Thiamin diphosphate-binding fold (THDP-binding)"/>
    <property type="match status" value="2"/>
</dbReference>
<evidence type="ECO:0000313" key="11">
    <source>
        <dbReference type="Proteomes" id="UP001210865"/>
    </source>
</evidence>
<dbReference type="EC" id="1.2.4.2" evidence="4"/>
<reference evidence="10 11" key="1">
    <citation type="submission" date="2022-12" db="EMBL/GenBank/DDBJ databases">
        <title>Sphingomonas abieness sp. nov., an endophytic bacterium isolated from Abies koreana.</title>
        <authorList>
            <person name="Jiang L."/>
            <person name="Lee J."/>
        </authorList>
    </citation>
    <scope>NUCLEOTIDE SEQUENCE [LARGE SCALE GENOMIC DNA]</scope>
    <source>
        <strain evidence="11">PAMB 00755</strain>
    </source>
</reference>
<dbReference type="PANTHER" id="PTHR23152:SF4">
    <property type="entry name" value="2-OXOADIPATE DEHYDROGENASE COMPLEX COMPONENT E1"/>
    <property type="match status" value="1"/>
</dbReference>
<feature type="domain" description="Transketolase-like pyrimidine-binding" evidence="9">
    <location>
        <begin position="488"/>
        <end position="681"/>
    </location>
</feature>
<proteinExistence type="predicted"/>
<evidence type="ECO:0000256" key="4">
    <source>
        <dbReference type="ARBA" id="ARBA00012280"/>
    </source>
</evidence>
<evidence type="ECO:0000259" key="9">
    <source>
        <dbReference type="SMART" id="SM00861"/>
    </source>
</evidence>
<comment type="cofactor">
    <cofactor evidence="1">
        <name>thiamine diphosphate</name>
        <dbReference type="ChEBI" id="CHEBI:58937"/>
    </cofactor>
</comment>